<dbReference type="AlphaFoldDB" id="A0A2J8UKK2"/>
<gene>
    <name evidence="1" type="ORF">CR201_G0027213</name>
</gene>
<comment type="caution">
    <text evidence="1">The sequence shown here is derived from an EMBL/GenBank/DDBJ whole genome shotgun (WGS) entry which is preliminary data.</text>
</comment>
<reference evidence="1" key="1">
    <citation type="submission" date="2017-12" db="EMBL/GenBank/DDBJ databases">
        <title>High-resolution comparative analysis of great ape genomes.</title>
        <authorList>
            <person name="Pollen A."/>
            <person name="Hastie A."/>
            <person name="Hormozdiari F."/>
            <person name="Dougherty M."/>
            <person name="Liu R."/>
            <person name="Chaisson M."/>
            <person name="Hoppe E."/>
            <person name="Hill C."/>
            <person name="Pang A."/>
            <person name="Hillier L."/>
            <person name="Baker C."/>
            <person name="Armstrong J."/>
            <person name="Shendure J."/>
            <person name="Paten B."/>
            <person name="Wilson R."/>
            <person name="Chao H."/>
            <person name="Schneider V."/>
            <person name="Ventura M."/>
            <person name="Kronenberg Z."/>
            <person name="Murali S."/>
            <person name="Gordon D."/>
            <person name="Cantsilieris S."/>
            <person name="Munson K."/>
            <person name="Nelson B."/>
            <person name="Raja A."/>
            <person name="Underwood J."/>
            <person name="Diekhans M."/>
            <person name="Fiddes I."/>
            <person name="Haussler D."/>
            <person name="Eichler E."/>
        </authorList>
    </citation>
    <scope>NUCLEOTIDE SEQUENCE [LARGE SCALE GENOMIC DNA]</scope>
    <source>
        <strain evidence="1">Susie</strain>
    </source>
</reference>
<proteinExistence type="predicted"/>
<sequence length="99" mass="11120">MRKIHLQPQVLRPTSPRNISPISNPISGFLDKGDTFYPWTQNSGASHGLGKAALPWCLFVVETPLLLFTHVPLDPTENLTVQLTWQPLPEPLELWPKAL</sequence>
<protein>
    <submittedName>
        <fullName evidence="1">Uncharacterized protein</fullName>
    </submittedName>
</protein>
<organism evidence="1">
    <name type="scientific">Pongo abelii</name>
    <name type="common">Sumatran orangutan</name>
    <name type="synonym">Pongo pygmaeus abelii</name>
    <dbReference type="NCBI Taxonomy" id="9601"/>
    <lineage>
        <taxon>Eukaryota</taxon>
        <taxon>Metazoa</taxon>
        <taxon>Chordata</taxon>
        <taxon>Craniata</taxon>
        <taxon>Vertebrata</taxon>
        <taxon>Euteleostomi</taxon>
        <taxon>Mammalia</taxon>
        <taxon>Eutheria</taxon>
        <taxon>Euarchontoglires</taxon>
        <taxon>Primates</taxon>
        <taxon>Haplorrhini</taxon>
        <taxon>Catarrhini</taxon>
        <taxon>Hominidae</taxon>
        <taxon>Pongo</taxon>
    </lineage>
</organism>
<evidence type="ECO:0000313" key="1">
    <source>
        <dbReference type="EMBL" id="PNJ45807.1"/>
    </source>
</evidence>
<dbReference type="EMBL" id="NDHI03003455">
    <property type="protein sequence ID" value="PNJ45807.1"/>
    <property type="molecule type" value="Genomic_DNA"/>
</dbReference>
<accession>A0A2J8UKK2</accession>
<name>A0A2J8UKK2_PONAB</name>